<dbReference type="EMBL" id="CYSD01000042">
    <property type="protein sequence ID" value="CUH81561.1"/>
    <property type="molecule type" value="Genomic_DNA"/>
</dbReference>
<feature type="signal peptide" evidence="1">
    <location>
        <begin position="1"/>
        <end position="25"/>
    </location>
</feature>
<dbReference type="SUPFAM" id="SSF53850">
    <property type="entry name" value="Periplasmic binding protein-like II"/>
    <property type="match status" value="1"/>
</dbReference>
<dbReference type="RefSeq" id="WP_058291454.1">
    <property type="nucleotide sequence ID" value="NZ_CYSD01000042.1"/>
</dbReference>
<dbReference type="Gene3D" id="3.40.190.10">
    <property type="entry name" value="Periplasmic binding protein-like II"/>
    <property type="match status" value="2"/>
</dbReference>
<reference evidence="2 3" key="1">
    <citation type="submission" date="2015-09" db="EMBL/GenBank/DDBJ databases">
        <authorList>
            <consortium name="Swine Surveillance"/>
        </authorList>
    </citation>
    <scope>NUCLEOTIDE SEQUENCE [LARGE SCALE GENOMIC DNA]</scope>
    <source>
        <strain evidence="2 3">CECT 7557</strain>
    </source>
</reference>
<organism evidence="2 3">
    <name type="scientific">Tritonibacter multivorans</name>
    <dbReference type="NCBI Taxonomy" id="928856"/>
    <lineage>
        <taxon>Bacteria</taxon>
        <taxon>Pseudomonadati</taxon>
        <taxon>Pseudomonadota</taxon>
        <taxon>Alphaproteobacteria</taxon>
        <taxon>Rhodobacterales</taxon>
        <taxon>Paracoccaceae</taxon>
        <taxon>Tritonibacter</taxon>
    </lineage>
</organism>
<name>A0A0N7M0W0_9RHOB</name>
<gene>
    <name evidence="2" type="ORF">TRM7557_03486</name>
</gene>
<keyword evidence="3" id="KW-1185">Reference proteome</keyword>
<dbReference type="PANTHER" id="PTHR35936:SF25">
    <property type="entry name" value="ABC TRANSPORTER SUBSTRATE-BINDING PROTEIN"/>
    <property type="match status" value="1"/>
</dbReference>
<dbReference type="STRING" id="928856.SAMN04488049_102323"/>
<sequence>MKTVTSRLAATFTSVALLLGTAAHADPLVIATGEYAPMTGADLPNQGVVNGLVSRIAEEAGVEIEFEYMAWKRGLTLTRQGQKGAASYWNTLADQTGLIAVGPVSSGRIVFFYRKDKPLPEWTELSDLSGRTFGATLGYPYSEAFWAAGEEGTFKIQTAQSDLANFKKLLAGRIDGFVINELVGWDMLKNEFTAEEIASLTVTETAVTEADGFLQVSTEMEGGAEIAAKLQAAYDALKASGELDRVDGALRATAGIPAS</sequence>
<feature type="chain" id="PRO_5006015766" evidence="1">
    <location>
        <begin position="26"/>
        <end position="259"/>
    </location>
</feature>
<proteinExistence type="predicted"/>
<dbReference type="AlphaFoldDB" id="A0A0N7M0W0"/>
<dbReference type="PANTHER" id="PTHR35936">
    <property type="entry name" value="MEMBRANE-BOUND LYTIC MUREIN TRANSGLYCOSYLASE F"/>
    <property type="match status" value="1"/>
</dbReference>
<keyword evidence="1" id="KW-0732">Signal</keyword>
<evidence type="ECO:0000313" key="3">
    <source>
        <dbReference type="Proteomes" id="UP000052022"/>
    </source>
</evidence>
<protein>
    <submittedName>
        <fullName evidence="2">Bacterial extracellular solute-binding proteins, family 3</fullName>
    </submittedName>
</protein>
<evidence type="ECO:0000256" key="1">
    <source>
        <dbReference type="SAM" id="SignalP"/>
    </source>
</evidence>
<accession>A0A0N7M0W0</accession>
<evidence type="ECO:0000313" key="2">
    <source>
        <dbReference type="EMBL" id="CUH81561.1"/>
    </source>
</evidence>
<dbReference type="Proteomes" id="UP000052022">
    <property type="component" value="Unassembled WGS sequence"/>
</dbReference>